<evidence type="ECO:0000313" key="3">
    <source>
        <dbReference type="EMBL" id="RPA73962.1"/>
    </source>
</evidence>
<reference evidence="3 4" key="1">
    <citation type="journal article" date="2018" name="Nat. Ecol. Evol.">
        <title>Pezizomycetes genomes reveal the molecular basis of ectomycorrhizal truffle lifestyle.</title>
        <authorList>
            <person name="Murat C."/>
            <person name="Payen T."/>
            <person name="Noel B."/>
            <person name="Kuo A."/>
            <person name="Morin E."/>
            <person name="Chen J."/>
            <person name="Kohler A."/>
            <person name="Krizsan K."/>
            <person name="Balestrini R."/>
            <person name="Da Silva C."/>
            <person name="Montanini B."/>
            <person name="Hainaut M."/>
            <person name="Levati E."/>
            <person name="Barry K.W."/>
            <person name="Belfiori B."/>
            <person name="Cichocki N."/>
            <person name="Clum A."/>
            <person name="Dockter R.B."/>
            <person name="Fauchery L."/>
            <person name="Guy J."/>
            <person name="Iotti M."/>
            <person name="Le Tacon F."/>
            <person name="Lindquist E.A."/>
            <person name="Lipzen A."/>
            <person name="Malagnac F."/>
            <person name="Mello A."/>
            <person name="Molinier V."/>
            <person name="Miyauchi S."/>
            <person name="Poulain J."/>
            <person name="Riccioni C."/>
            <person name="Rubini A."/>
            <person name="Sitrit Y."/>
            <person name="Splivallo R."/>
            <person name="Traeger S."/>
            <person name="Wang M."/>
            <person name="Zifcakova L."/>
            <person name="Wipf D."/>
            <person name="Zambonelli A."/>
            <person name="Paolocci F."/>
            <person name="Nowrousian M."/>
            <person name="Ottonello S."/>
            <person name="Baldrian P."/>
            <person name="Spatafora J.W."/>
            <person name="Henrissat B."/>
            <person name="Nagy L.G."/>
            <person name="Aury J.M."/>
            <person name="Wincker P."/>
            <person name="Grigoriev I.V."/>
            <person name="Bonfante P."/>
            <person name="Martin F.M."/>
        </authorList>
    </citation>
    <scope>NUCLEOTIDE SEQUENCE [LARGE SCALE GENOMIC DNA]</scope>
    <source>
        <strain evidence="3 4">RN42</strain>
    </source>
</reference>
<sequence length="430" mass="49634">MAKANDDSSSKRIPSARDFLHLPTEIRLEIYSHCTILSLLILTHTCFTMYTEINSRSIVKRAPNYDCFIQCKLPPASPMLPTGTYPLNIVMMSYTAILDSAPAMDGGPHEWELFNKVYGRQCRDRDCKKLSFNLSALNNFKPIKQQPNPEPKLDRFPFLDLPLELRLEVYDHCTILELFILTHTCKTLYTDINSRRGLLRASPGYTEFIRKCDKAVEILGHPIQHPMLPAGAAPLTIPRMTYDDRLGDTGICPCCGIRDDEFEVDGVTRNYTIEALVGDIATFNKLFGGLWEEENGYWCCERCGTIQRVKDYPLFDPAWTETSGRRLYDLSMCAECEAKLRLLVYLYLHHQINMEVELAEEEHDENEQEVDEHDENEQEEDEHDGIEQEEDEHDENGQEEDEYEENEQEEDEHDENEQEEDVGSELEEGV</sequence>
<keyword evidence="4" id="KW-1185">Reference proteome</keyword>
<evidence type="ECO:0000256" key="1">
    <source>
        <dbReference type="SAM" id="MobiDB-lite"/>
    </source>
</evidence>
<dbReference type="InterPro" id="IPR001810">
    <property type="entry name" value="F-box_dom"/>
</dbReference>
<accession>A0A3N4HJ65</accession>
<gene>
    <name evidence="3" type="ORF">BJ508DRAFT_333539</name>
</gene>
<evidence type="ECO:0000313" key="4">
    <source>
        <dbReference type="Proteomes" id="UP000275078"/>
    </source>
</evidence>
<dbReference type="EMBL" id="ML119805">
    <property type="protein sequence ID" value="RPA73962.1"/>
    <property type="molecule type" value="Genomic_DNA"/>
</dbReference>
<feature type="region of interest" description="Disordered" evidence="1">
    <location>
        <begin position="359"/>
        <end position="430"/>
    </location>
</feature>
<dbReference type="Proteomes" id="UP000275078">
    <property type="component" value="Unassembled WGS sequence"/>
</dbReference>
<organism evidence="3 4">
    <name type="scientific">Ascobolus immersus RN42</name>
    <dbReference type="NCBI Taxonomy" id="1160509"/>
    <lineage>
        <taxon>Eukaryota</taxon>
        <taxon>Fungi</taxon>
        <taxon>Dikarya</taxon>
        <taxon>Ascomycota</taxon>
        <taxon>Pezizomycotina</taxon>
        <taxon>Pezizomycetes</taxon>
        <taxon>Pezizales</taxon>
        <taxon>Ascobolaceae</taxon>
        <taxon>Ascobolus</taxon>
    </lineage>
</organism>
<protein>
    <recommendedName>
        <fullName evidence="2">F-box domain-containing protein</fullName>
    </recommendedName>
</protein>
<feature type="domain" description="F-box" evidence="2">
    <location>
        <begin position="158"/>
        <end position="189"/>
    </location>
</feature>
<name>A0A3N4HJ65_ASCIM</name>
<proteinExistence type="predicted"/>
<evidence type="ECO:0000259" key="2">
    <source>
        <dbReference type="Pfam" id="PF00646"/>
    </source>
</evidence>
<dbReference type="Pfam" id="PF00646">
    <property type="entry name" value="F-box"/>
    <property type="match status" value="1"/>
</dbReference>
<dbReference type="OrthoDB" id="5372935at2759"/>
<dbReference type="AlphaFoldDB" id="A0A3N4HJ65"/>